<reference evidence="1 2" key="1">
    <citation type="submission" date="2017-10" db="EMBL/GenBank/DDBJ databases">
        <title>Comparative genomics in systemic dimorphic fungi from Ajellomycetaceae.</title>
        <authorList>
            <person name="Munoz J.F."/>
            <person name="Mcewen J.G."/>
            <person name="Clay O.K."/>
            <person name="Cuomo C.A."/>
        </authorList>
    </citation>
    <scope>NUCLEOTIDE SEQUENCE [LARGE SCALE GENOMIC DNA]</scope>
    <source>
        <strain evidence="1 2">UAMH5409</strain>
    </source>
</reference>
<accession>A0A2B7XAB8</accession>
<dbReference type="OrthoDB" id="4168609at2759"/>
<keyword evidence="2" id="KW-1185">Reference proteome</keyword>
<dbReference type="Proteomes" id="UP000223968">
    <property type="component" value="Unassembled WGS sequence"/>
</dbReference>
<comment type="caution">
    <text evidence="1">The sequence shown here is derived from an EMBL/GenBank/DDBJ whole genome shotgun (WGS) entry which is preliminary data.</text>
</comment>
<gene>
    <name evidence="1" type="ORF">AJ79_06727</name>
</gene>
<dbReference type="AlphaFoldDB" id="A0A2B7XAB8"/>
<proteinExistence type="predicted"/>
<evidence type="ECO:0000313" key="1">
    <source>
        <dbReference type="EMBL" id="PGH05711.1"/>
    </source>
</evidence>
<evidence type="ECO:0000313" key="2">
    <source>
        <dbReference type="Proteomes" id="UP000223968"/>
    </source>
</evidence>
<name>A0A2B7XAB8_9EURO</name>
<protein>
    <submittedName>
        <fullName evidence="1">Uncharacterized protein</fullName>
    </submittedName>
</protein>
<sequence>MLAHLKKALTPQSYPSALIVIGTFGGSMDMLHLVPESGGVERFGYMASYYTFRRIGTATLQKGDGDSEWKFLDNVESKVGKLWSNFQSSTSLAPVQTGAAQVDQIVEDVLKPAALAVIRERGERPRSTNGTKDVPVYIVRIKRPKAREILTDPTTGEMLYEPTSFAM</sequence>
<dbReference type="EMBL" id="PDNB01000123">
    <property type="protein sequence ID" value="PGH05711.1"/>
    <property type="molecule type" value="Genomic_DNA"/>
</dbReference>
<organism evidence="1 2">
    <name type="scientific">Helicocarpus griseus UAMH5409</name>
    <dbReference type="NCBI Taxonomy" id="1447875"/>
    <lineage>
        <taxon>Eukaryota</taxon>
        <taxon>Fungi</taxon>
        <taxon>Dikarya</taxon>
        <taxon>Ascomycota</taxon>
        <taxon>Pezizomycotina</taxon>
        <taxon>Eurotiomycetes</taxon>
        <taxon>Eurotiomycetidae</taxon>
        <taxon>Onygenales</taxon>
        <taxon>Ajellomycetaceae</taxon>
        <taxon>Helicocarpus</taxon>
    </lineage>
</organism>